<proteinExistence type="inferred from homology"/>
<feature type="signal peptide" evidence="2">
    <location>
        <begin position="1"/>
        <end position="25"/>
    </location>
</feature>
<evidence type="ECO:0000313" key="4">
    <source>
        <dbReference type="Proteomes" id="UP001525968"/>
    </source>
</evidence>
<dbReference type="Gene3D" id="3.40.190.10">
    <property type="entry name" value="Periplasmic binding protein-like II"/>
    <property type="match status" value="1"/>
</dbReference>
<dbReference type="Gene3D" id="3.40.190.150">
    <property type="entry name" value="Bordetella uptake gene, domain 1"/>
    <property type="match status" value="1"/>
</dbReference>
<dbReference type="CDD" id="cd07012">
    <property type="entry name" value="PBP2_Bug_TTT"/>
    <property type="match status" value="1"/>
</dbReference>
<dbReference type="RefSeq" id="WP_261501297.1">
    <property type="nucleotide sequence ID" value="NZ_JAODYH010000007.1"/>
</dbReference>
<dbReference type="PANTHER" id="PTHR42928">
    <property type="entry name" value="TRICARBOXYLATE-BINDING PROTEIN"/>
    <property type="match status" value="1"/>
</dbReference>
<dbReference type="InterPro" id="IPR005064">
    <property type="entry name" value="BUG"/>
</dbReference>
<keyword evidence="4" id="KW-1185">Reference proteome</keyword>
<sequence>MQRRHVLSCATALCALLGPQGNLWAQSAGASIALPTGKPYKIIAPSSPGGILDLTSRLLAKALGERLNQPVIVENHPGAGGALGIQAMLKAEPDGRTLVMGSLGPNAANYELQAKLPYAYQDMTAVIHVLSMPDVVLVNPKLPVKSVAELKAYAKSQPQGLSMAVSTSGSSGHLAGALLNQRTGIAAVDVIYKGASPALTDLMSGQVDYMVDNMITALPLIRGGKVRAIAVTTKERSQDLPEIPTLIEAGYPDFDVSVWLGLFVSSKTPAAVVKALNAELNKALSDPEVRKTMAQQGGSPIGGSPEDFERFVKSEKLRWTEVIKTGKIKAQ</sequence>
<evidence type="ECO:0000313" key="3">
    <source>
        <dbReference type="EMBL" id="MCT9812057.1"/>
    </source>
</evidence>
<evidence type="ECO:0000256" key="2">
    <source>
        <dbReference type="SAM" id="SignalP"/>
    </source>
</evidence>
<dbReference type="Pfam" id="PF03401">
    <property type="entry name" value="TctC"/>
    <property type="match status" value="1"/>
</dbReference>
<comment type="caution">
    <text evidence="3">The sequence shown here is derived from an EMBL/GenBank/DDBJ whole genome shotgun (WGS) entry which is preliminary data.</text>
</comment>
<evidence type="ECO:0000256" key="1">
    <source>
        <dbReference type="ARBA" id="ARBA00006987"/>
    </source>
</evidence>
<gene>
    <name evidence="3" type="ORF">N0K08_15535</name>
</gene>
<dbReference type="Proteomes" id="UP001525968">
    <property type="component" value="Unassembled WGS sequence"/>
</dbReference>
<organism evidence="3 4">
    <name type="scientific">Acidovorax bellezanensis</name>
    <dbReference type="NCBI Taxonomy" id="2976702"/>
    <lineage>
        <taxon>Bacteria</taxon>
        <taxon>Pseudomonadati</taxon>
        <taxon>Pseudomonadota</taxon>
        <taxon>Betaproteobacteria</taxon>
        <taxon>Burkholderiales</taxon>
        <taxon>Comamonadaceae</taxon>
        <taxon>Acidovorax</taxon>
    </lineage>
</organism>
<dbReference type="InterPro" id="IPR042100">
    <property type="entry name" value="Bug_dom1"/>
</dbReference>
<dbReference type="PANTHER" id="PTHR42928:SF5">
    <property type="entry name" value="BLR1237 PROTEIN"/>
    <property type="match status" value="1"/>
</dbReference>
<feature type="chain" id="PRO_5046979461" evidence="2">
    <location>
        <begin position="26"/>
        <end position="331"/>
    </location>
</feature>
<accession>A0ABT2PRY9</accession>
<reference evidence="3 4" key="1">
    <citation type="submission" date="2022-09" db="EMBL/GenBank/DDBJ databases">
        <title>Draft genome of isolate Be4.</title>
        <authorList>
            <person name="Sanchez-Castro I."/>
            <person name="Martinez-Rodriguez P."/>
            <person name="Descostes M."/>
            <person name="Merroun M."/>
        </authorList>
    </citation>
    <scope>NUCLEOTIDE SEQUENCE [LARGE SCALE GENOMIC DNA]</scope>
    <source>
        <strain evidence="3 4">Be4</strain>
    </source>
</reference>
<dbReference type="PIRSF" id="PIRSF017082">
    <property type="entry name" value="YflP"/>
    <property type="match status" value="1"/>
</dbReference>
<dbReference type="SUPFAM" id="SSF53850">
    <property type="entry name" value="Periplasmic binding protein-like II"/>
    <property type="match status" value="1"/>
</dbReference>
<name>A0ABT2PRY9_9BURK</name>
<dbReference type="EMBL" id="JAODYH010000007">
    <property type="protein sequence ID" value="MCT9812057.1"/>
    <property type="molecule type" value="Genomic_DNA"/>
</dbReference>
<protein>
    <submittedName>
        <fullName evidence="3">Tripartite tricarboxylate transporter substrate binding protein</fullName>
    </submittedName>
</protein>
<comment type="similarity">
    <text evidence="1">Belongs to the UPF0065 (bug) family.</text>
</comment>
<keyword evidence="2" id="KW-0732">Signal</keyword>